<feature type="coiled-coil region" evidence="7">
    <location>
        <begin position="424"/>
        <end position="458"/>
    </location>
</feature>
<dbReference type="Pfam" id="PF00443">
    <property type="entry name" value="UCH"/>
    <property type="match status" value="1"/>
</dbReference>
<evidence type="ECO:0000256" key="4">
    <source>
        <dbReference type="ARBA" id="ARBA00022786"/>
    </source>
</evidence>
<evidence type="ECO:0000313" key="9">
    <source>
        <dbReference type="EMBL" id="CAD8082254.1"/>
    </source>
</evidence>
<comment type="caution">
    <text evidence="9">The sequence shown here is derived from an EMBL/GenBank/DDBJ whole genome shotgun (WGS) entry which is preliminary data.</text>
</comment>
<dbReference type="PANTHER" id="PTHR43982">
    <property type="entry name" value="UBIQUITIN CARBOXYL-TERMINAL HYDROLASE"/>
    <property type="match status" value="1"/>
</dbReference>
<evidence type="ECO:0000256" key="3">
    <source>
        <dbReference type="ARBA" id="ARBA00022670"/>
    </source>
</evidence>
<keyword evidence="5" id="KW-0378">Hydrolase</keyword>
<keyword evidence="7" id="KW-0175">Coiled coil</keyword>
<evidence type="ECO:0000256" key="5">
    <source>
        <dbReference type="ARBA" id="ARBA00022801"/>
    </source>
</evidence>
<reference evidence="9" key="1">
    <citation type="submission" date="2021-01" db="EMBL/GenBank/DDBJ databases">
        <authorList>
            <consortium name="Genoscope - CEA"/>
            <person name="William W."/>
        </authorList>
    </citation>
    <scope>NUCLEOTIDE SEQUENCE</scope>
</reference>
<evidence type="ECO:0000256" key="7">
    <source>
        <dbReference type="SAM" id="Coils"/>
    </source>
</evidence>
<dbReference type="PROSITE" id="PS50235">
    <property type="entry name" value="USP_3"/>
    <property type="match status" value="1"/>
</dbReference>
<name>A0A8S1N5E4_PARPR</name>
<dbReference type="GO" id="GO:0016579">
    <property type="term" value="P:protein deubiquitination"/>
    <property type="evidence" value="ECO:0007669"/>
    <property type="project" value="InterPro"/>
</dbReference>
<keyword evidence="10" id="KW-1185">Reference proteome</keyword>
<accession>A0A8S1N5E4</accession>
<proteinExistence type="predicted"/>
<dbReference type="OMA" id="IQYVAMA"/>
<keyword evidence="4" id="KW-0833">Ubl conjugation pathway</keyword>
<keyword evidence="6" id="KW-0788">Thiol protease</keyword>
<dbReference type="GO" id="GO:0061136">
    <property type="term" value="P:regulation of proteasomal protein catabolic process"/>
    <property type="evidence" value="ECO:0007669"/>
    <property type="project" value="TreeGrafter"/>
</dbReference>
<evidence type="ECO:0000256" key="1">
    <source>
        <dbReference type="ARBA" id="ARBA00000707"/>
    </source>
</evidence>
<dbReference type="Proteomes" id="UP000688137">
    <property type="component" value="Unassembled WGS sequence"/>
</dbReference>
<evidence type="ECO:0000256" key="2">
    <source>
        <dbReference type="ARBA" id="ARBA00012759"/>
    </source>
</evidence>
<dbReference type="FunFam" id="3.90.70.10:FF:000172">
    <property type="entry name" value="Probable ubiquitin carboxyl-terminal hydrolase 2"/>
    <property type="match status" value="1"/>
</dbReference>
<dbReference type="GO" id="GO:0004843">
    <property type="term" value="F:cysteine-type deubiquitinase activity"/>
    <property type="evidence" value="ECO:0007669"/>
    <property type="project" value="UniProtKB-EC"/>
</dbReference>
<evidence type="ECO:0000256" key="6">
    <source>
        <dbReference type="ARBA" id="ARBA00022807"/>
    </source>
</evidence>
<comment type="catalytic activity">
    <reaction evidence="1">
        <text>Thiol-dependent hydrolysis of ester, thioester, amide, peptide and isopeptide bonds formed by the C-terminal Gly of ubiquitin (a 76-residue protein attached to proteins as an intracellular targeting signal).</text>
        <dbReference type="EC" id="3.4.19.12"/>
    </reaction>
</comment>
<dbReference type="PANTHER" id="PTHR43982:SF6">
    <property type="entry name" value="UBIQUITIN CARBOXYL-TERMINAL HYDROLASE 2-RELATED"/>
    <property type="match status" value="1"/>
</dbReference>
<dbReference type="InterPro" id="IPR028889">
    <property type="entry name" value="USP"/>
</dbReference>
<gene>
    <name evidence="9" type="ORF">PPRIM_AZ9-3.1.T0670162</name>
</gene>
<dbReference type="InterPro" id="IPR018200">
    <property type="entry name" value="USP_CS"/>
</dbReference>
<dbReference type="GO" id="GO:0070628">
    <property type="term" value="F:proteasome binding"/>
    <property type="evidence" value="ECO:0007669"/>
    <property type="project" value="TreeGrafter"/>
</dbReference>
<dbReference type="AlphaFoldDB" id="A0A8S1N5E4"/>
<evidence type="ECO:0000313" key="10">
    <source>
        <dbReference type="Proteomes" id="UP000688137"/>
    </source>
</evidence>
<dbReference type="InterPro" id="IPR001394">
    <property type="entry name" value="Peptidase_C19_UCH"/>
</dbReference>
<organism evidence="9 10">
    <name type="scientific">Paramecium primaurelia</name>
    <dbReference type="NCBI Taxonomy" id="5886"/>
    <lineage>
        <taxon>Eukaryota</taxon>
        <taxon>Sar</taxon>
        <taxon>Alveolata</taxon>
        <taxon>Ciliophora</taxon>
        <taxon>Intramacronucleata</taxon>
        <taxon>Oligohymenophorea</taxon>
        <taxon>Peniculida</taxon>
        <taxon>Parameciidae</taxon>
        <taxon>Paramecium</taxon>
    </lineage>
</organism>
<sequence length="922" mass="109057">MKTQIQKELIDQYVQMGFSVELIYMAWEVINTESEMINTLISLSNQNQQMQQTSNKQDEEIQLTQALLDSYKTNQQTGSQQFEIISPEQRKRVDGIPCGLKNVGNTCYFNGLLQTYFFDSQFVKTIINFQIGQGKQSKSIQLVQNLQNLFINMIGSDKKYVDPSDVVKSICDEFGNVLPIGDQKDVGEFNHYFLSRIGEALTQNQQESNKVEDIYIESSPSILKQKSSIIHDEDIISKLFMCKVFHQFQFEQGGNQQIRESTELFNYIPLDLKDGNLYDSFDNFVVNNIDDFKNDLNETVQAVKYNWIHQPPQKLSFQIQRVIYCKDKNDLIKQNDEFIFDEEIYLDRYLMENSQKYLETRIQNKEFKSKQKKIKLSQQQLTKFNEQNDLQDVLNNAIKFLEMQNQENIDHAANFGQSDQQAFIDQLQQYNQKVQRKKQLLQNQYDDLEKKIQASYNDLKKHKYLLQSILIHDGQANSGHYYTYIKDFRLDTWFKFNDIHVCVETKEKVFQDAFGMKTGVNAYLLIYTRIDIVKQELESPMRKYRISSEQEYLNDKYGSFLNYIQREQLAKENQLFQNEIEDYKFSRIIEKLIESYQIRFQFINEQYRIIFNSVQQEVYKPLIILNFPMFIKSKMVLLGKDSYDNIIKWSILDSALRDVNQDKQGFFGGYISEKFKNQIMNRFKAQFNEFKRPTEFLSLEEQNELHRLSQEYIQYVAMASLASILLDLILKRDFSNVLSVLHHFSKIAKQLDMHNYFYKMASNFQKLIPIIIICKMIPIQADVNLQELELLQAYLTFQHFQDDNQNFWETQFSIMMNAVHENHDEPQVQVIITKLENNVQDPNLIGLLEMINDDIGIQQAALSVNYDVHYWNPNMKQDILFDKLISGWKDLKTQFNPFIRIQKALKQSTNPLMKQELENLIC</sequence>
<protein>
    <recommendedName>
        <fullName evidence="2">ubiquitinyl hydrolase 1</fullName>
        <ecNumber evidence="2">3.4.19.12</ecNumber>
    </recommendedName>
</protein>
<dbReference type="GO" id="GO:0043161">
    <property type="term" value="P:proteasome-mediated ubiquitin-dependent protein catabolic process"/>
    <property type="evidence" value="ECO:0007669"/>
    <property type="project" value="InterPro"/>
</dbReference>
<evidence type="ECO:0000259" key="8">
    <source>
        <dbReference type="PROSITE" id="PS50235"/>
    </source>
</evidence>
<dbReference type="EC" id="3.4.19.12" evidence="2"/>
<dbReference type="PROSITE" id="PS00973">
    <property type="entry name" value="USP_2"/>
    <property type="match status" value="1"/>
</dbReference>
<feature type="domain" description="USP" evidence="8">
    <location>
        <begin position="98"/>
        <end position="530"/>
    </location>
</feature>
<keyword evidence="3" id="KW-0645">Protease</keyword>
<dbReference type="EMBL" id="CAJJDM010000070">
    <property type="protein sequence ID" value="CAD8082254.1"/>
    <property type="molecule type" value="Genomic_DNA"/>
</dbReference>
<dbReference type="InterPro" id="IPR044635">
    <property type="entry name" value="UBP14-like"/>
</dbReference>